<dbReference type="PANTHER" id="PTHR45648:SF85">
    <property type="entry name" value="A, PUTATIVE (AFU_ORTHOLOGUE AFUA_2G10760)-RELATED"/>
    <property type="match status" value="1"/>
</dbReference>
<sequence>MLSIFTFIVLLLSFASTFARAASSNDQGTLQQQQKSSWPGWNGIRYWFAFGDSYTTIGFNVTKNQPSPSNPLGNPAFPGLTSSNGPNYVGYLTTKYNASLIQTVDLAFWGATVDDSLIAAYSPIVKSIKEQVATEFFPFYTTQTKGWSSQDTLFSVFIGINDVANSYRVKNTSAYPLVFNEYGALVEQLYGAGARNFLFLNVPPVQYSPTTNSLGKSSEKLEADAIDEWNDMVTQLADGLRNKHPDTAVFNFDTYSLFRKVQKDPTKFKQTEGYKNTTGFCPLYQAGTPAQDTLIASCEYPVNQYLWLNGLHVTYPMHDLLAEQLATSLSAVAPGAKPCVPTSPSFSFLSAIPFLTFPTLLLSLSYSSPTLLLSLSLSLPLSPSLLSPISTPFSYRPSPPKNRQTFHLWSRSLI</sequence>
<dbReference type="EMBL" id="JBBPEH010000002">
    <property type="protein sequence ID" value="KAK7542148.1"/>
    <property type="molecule type" value="Genomic_DNA"/>
</dbReference>
<keyword evidence="1" id="KW-0378">Hydrolase</keyword>
<dbReference type="InterPro" id="IPR051058">
    <property type="entry name" value="GDSL_Est/Lipase"/>
</dbReference>
<dbReference type="Proteomes" id="UP001360953">
    <property type="component" value="Unassembled WGS sequence"/>
</dbReference>
<accession>A0ABR1M794</accession>
<dbReference type="InterPro" id="IPR036514">
    <property type="entry name" value="SGNH_hydro_sf"/>
</dbReference>
<organism evidence="3 4">
    <name type="scientific">Phyllosticta citribraziliensis</name>
    <dbReference type="NCBI Taxonomy" id="989973"/>
    <lineage>
        <taxon>Eukaryota</taxon>
        <taxon>Fungi</taxon>
        <taxon>Dikarya</taxon>
        <taxon>Ascomycota</taxon>
        <taxon>Pezizomycotina</taxon>
        <taxon>Dothideomycetes</taxon>
        <taxon>Dothideomycetes incertae sedis</taxon>
        <taxon>Botryosphaeriales</taxon>
        <taxon>Phyllostictaceae</taxon>
        <taxon>Phyllosticta</taxon>
    </lineage>
</organism>
<evidence type="ECO:0000256" key="2">
    <source>
        <dbReference type="SAM" id="SignalP"/>
    </source>
</evidence>
<protein>
    <recommendedName>
        <fullName evidence="5">Carbohydrate esterase family 16 protein</fullName>
    </recommendedName>
</protein>
<dbReference type="SUPFAM" id="SSF52266">
    <property type="entry name" value="SGNH hydrolase"/>
    <property type="match status" value="1"/>
</dbReference>
<comment type="caution">
    <text evidence="3">The sequence shown here is derived from an EMBL/GenBank/DDBJ whole genome shotgun (WGS) entry which is preliminary data.</text>
</comment>
<evidence type="ECO:0000256" key="1">
    <source>
        <dbReference type="ARBA" id="ARBA00022801"/>
    </source>
</evidence>
<dbReference type="Gene3D" id="3.40.50.1110">
    <property type="entry name" value="SGNH hydrolase"/>
    <property type="match status" value="1"/>
</dbReference>
<keyword evidence="2" id="KW-0732">Signal</keyword>
<dbReference type="GeneID" id="92027330"/>
<dbReference type="Pfam" id="PF00657">
    <property type="entry name" value="Lipase_GDSL"/>
    <property type="match status" value="1"/>
</dbReference>
<gene>
    <name evidence="3" type="ORF">J3D65DRAFT_202774</name>
</gene>
<dbReference type="PANTHER" id="PTHR45648">
    <property type="entry name" value="GDSL LIPASE/ACYLHYDROLASE FAMILY PROTEIN (AFU_ORTHOLOGUE AFUA_4G14700)"/>
    <property type="match status" value="1"/>
</dbReference>
<feature type="chain" id="PRO_5046773001" description="Carbohydrate esterase family 16 protein" evidence="2">
    <location>
        <begin position="22"/>
        <end position="414"/>
    </location>
</feature>
<proteinExistence type="predicted"/>
<dbReference type="RefSeq" id="XP_066658441.1">
    <property type="nucleotide sequence ID" value="XM_066794424.1"/>
</dbReference>
<evidence type="ECO:0000313" key="4">
    <source>
        <dbReference type="Proteomes" id="UP001360953"/>
    </source>
</evidence>
<evidence type="ECO:0000313" key="3">
    <source>
        <dbReference type="EMBL" id="KAK7542148.1"/>
    </source>
</evidence>
<name>A0ABR1M794_9PEZI</name>
<keyword evidence="4" id="KW-1185">Reference proteome</keyword>
<feature type="signal peptide" evidence="2">
    <location>
        <begin position="1"/>
        <end position="21"/>
    </location>
</feature>
<reference evidence="3 4" key="1">
    <citation type="submission" date="2024-04" db="EMBL/GenBank/DDBJ databases">
        <title>Phyllosticta paracitricarpa is synonymous to the EU quarantine fungus P. citricarpa based on phylogenomic analyses.</title>
        <authorList>
            <consortium name="Lawrence Berkeley National Laboratory"/>
            <person name="Van ingen-buijs V.A."/>
            <person name="Van westerhoven A.C."/>
            <person name="Haridas S."/>
            <person name="Skiadas P."/>
            <person name="Martin F."/>
            <person name="Groenewald J.Z."/>
            <person name="Crous P.W."/>
            <person name="Seidl M.F."/>
        </authorList>
    </citation>
    <scope>NUCLEOTIDE SEQUENCE [LARGE SCALE GENOMIC DNA]</scope>
    <source>
        <strain evidence="3 4">CPC 17464</strain>
    </source>
</reference>
<dbReference type="CDD" id="cd01846">
    <property type="entry name" value="fatty_acyltransferase_like"/>
    <property type="match status" value="1"/>
</dbReference>
<evidence type="ECO:0008006" key="5">
    <source>
        <dbReference type="Google" id="ProtNLM"/>
    </source>
</evidence>
<dbReference type="InterPro" id="IPR001087">
    <property type="entry name" value="GDSL"/>
</dbReference>